<dbReference type="Gene3D" id="3.10.28.10">
    <property type="entry name" value="Homing endonucleases"/>
    <property type="match status" value="1"/>
</dbReference>
<evidence type="ECO:0000259" key="5">
    <source>
        <dbReference type="Pfam" id="PF10298"/>
    </source>
</evidence>
<feature type="domain" description="WhiA LAGLIDADG-like" evidence="6">
    <location>
        <begin position="131"/>
        <end position="204"/>
    </location>
</feature>
<dbReference type="Pfam" id="PF10298">
    <property type="entry name" value="WhiA_N"/>
    <property type="match status" value="1"/>
</dbReference>
<dbReference type="Pfam" id="PF14527">
    <property type="entry name" value="LAGLIDADG_WhiA"/>
    <property type="match status" value="1"/>
</dbReference>
<sequence length="313" mass="32900">MFDPERLTAELHRELGAVRDDRPAVRHAGVATQLRLAGEVSTAGGRTVVRAEFDTPEAAVRLRRDLTELYGRTCGRGDVVTAGGRPQRYLVRMTSRGSDLARATGLVDRLGRPVHGLPPAVVAGGATVAAGIWRGALLARGRIARSSGRVRLLVTCPGPAVALALVGAARALGALATGQETAGGHRVLIRDPGSIDALLRATGAPGVADLLLRCARVPEREPSAAPNPMLETVNARRSAEAADRTAARVRWALDVLGPDAPPLLRAAGLLRIEHATLSLSRLGTLADPPLSKDTVAGRLRRLVRCAEERAGRP</sequence>
<keyword evidence="1" id="KW-0132">Cell division</keyword>
<comment type="caution">
    <text evidence="7">The sequence shown here is derived from an EMBL/GenBank/DDBJ whole genome shotgun (WGS) entry which is preliminary data.</text>
</comment>
<dbReference type="GO" id="GO:0003677">
    <property type="term" value="F:DNA binding"/>
    <property type="evidence" value="ECO:0007669"/>
    <property type="project" value="UniProtKB-KW"/>
</dbReference>
<evidence type="ECO:0000256" key="3">
    <source>
        <dbReference type="ARBA" id="ARBA00023306"/>
    </source>
</evidence>
<keyword evidence="3" id="KW-0131">Cell cycle</keyword>
<dbReference type="PANTHER" id="PTHR37307:SF1">
    <property type="entry name" value="CELL DIVISION PROTEIN WHIA-RELATED"/>
    <property type="match status" value="1"/>
</dbReference>
<organism evidence="7 8">
    <name type="scientific">Pseudonocardia kongjuensis</name>
    <dbReference type="NCBI Taxonomy" id="102227"/>
    <lineage>
        <taxon>Bacteria</taxon>
        <taxon>Bacillati</taxon>
        <taxon>Actinomycetota</taxon>
        <taxon>Actinomycetes</taxon>
        <taxon>Pseudonocardiales</taxon>
        <taxon>Pseudonocardiaceae</taxon>
        <taxon>Pseudonocardia</taxon>
    </lineage>
</organism>
<keyword evidence="8" id="KW-1185">Reference proteome</keyword>
<dbReference type="InterPro" id="IPR023054">
    <property type="entry name" value="Sporulation_regulator_WhiA_C"/>
</dbReference>
<protein>
    <submittedName>
        <fullName evidence="7">DNA-binding protein WhiA</fullName>
    </submittedName>
</protein>
<dbReference type="PANTHER" id="PTHR37307">
    <property type="entry name" value="CELL DIVISION PROTEIN WHIA-RELATED"/>
    <property type="match status" value="1"/>
</dbReference>
<dbReference type="InterPro" id="IPR039518">
    <property type="entry name" value="WhiA_LAGLIDADG_dom"/>
</dbReference>
<feature type="domain" description="Sporulation transcription regulator WhiA N-terminal" evidence="5">
    <location>
        <begin position="26"/>
        <end position="107"/>
    </location>
</feature>
<feature type="domain" description="Sporulation regulator WhiA C-terminal" evidence="4">
    <location>
        <begin position="230"/>
        <end position="304"/>
    </location>
</feature>
<dbReference type="EMBL" id="BAAAJK010000011">
    <property type="protein sequence ID" value="GAA1391000.1"/>
    <property type="molecule type" value="Genomic_DNA"/>
</dbReference>
<proteinExistence type="predicted"/>
<evidence type="ECO:0000256" key="2">
    <source>
        <dbReference type="ARBA" id="ARBA00023125"/>
    </source>
</evidence>
<dbReference type="Proteomes" id="UP001501414">
    <property type="component" value="Unassembled WGS sequence"/>
</dbReference>
<accession>A0ABP4ILA0</accession>
<evidence type="ECO:0000256" key="1">
    <source>
        <dbReference type="ARBA" id="ARBA00022618"/>
    </source>
</evidence>
<dbReference type="InterPro" id="IPR003802">
    <property type="entry name" value="Sporulation_regulator_WhiA"/>
</dbReference>
<evidence type="ECO:0000259" key="4">
    <source>
        <dbReference type="Pfam" id="PF02650"/>
    </source>
</evidence>
<dbReference type="RefSeq" id="WP_344023254.1">
    <property type="nucleotide sequence ID" value="NZ_BAAAJK010000011.1"/>
</dbReference>
<dbReference type="InterPro" id="IPR018478">
    <property type="entry name" value="Sporu_reg_WhiA_N_dom"/>
</dbReference>
<evidence type="ECO:0000313" key="8">
    <source>
        <dbReference type="Proteomes" id="UP001501414"/>
    </source>
</evidence>
<evidence type="ECO:0000259" key="6">
    <source>
        <dbReference type="Pfam" id="PF14527"/>
    </source>
</evidence>
<name>A0ABP4ILA0_9PSEU</name>
<dbReference type="Pfam" id="PF02650">
    <property type="entry name" value="HTH_WhiA"/>
    <property type="match status" value="1"/>
</dbReference>
<dbReference type="NCBIfam" id="TIGR00647">
    <property type="entry name" value="DNA_bind_WhiA"/>
    <property type="match status" value="1"/>
</dbReference>
<dbReference type="InterPro" id="IPR027434">
    <property type="entry name" value="Homing_endonucl"/>
</dbReference>
<keyword evidence="2 7" id="KW-0238">DNA-binding</keyword>
<gene>
    <name evidence="7" type="primary">whiA_1</name>
    <name evidence="7" type="ORF">GCM10009613_32690</name>
</gene>
<evidence type="ECO:0000313" key="7">
    <source>
        <dbReference type="EMBL" id="GAA1391000.1"/>
    </source>
</evidence>
<reference evidence="8" key="1">
    <citation type="journal article" date="2019" name="Int. J. Syst. Evol. Microbiol.">
        <title>The Global Catalogue of Microorganisms (GCM) 10K type strain sequencing project: providing services to taxonomists for standard genome sequencing and annotation.</title>
        <authorList>
            <consortium name="The Broad Institute Genomics Platform"/>
            <consortium name="The Broad Institute Genome Sequencing Center for Infectious Disease"/>
            <person name="Wu L."/>
            <person name="Ma J."/>
        </authorList>
    </citation>
    <scope>NUCLEOTIDE SEQUENCE [LARGE SCALE GENOMIC DNA]</scope>
    <source>
        <strain evidence="8">JCM 11896</strain>
    </source>
</reference>